<feature type="non-terminal residue" evidence="1">
    <location>
        <position position="77"/>
    </location>
</feature>
<dbReference type="RefSeq" id="WP_409098263.1">
    <property type="nucleotide sequence ID" value="NZ_JBJVNE010000750.1"/>
</dbReference>
<gene>
    <name evidence="1" type="ORF">ACKI1S_49790</name>
</gene>
<keyword evidence="2" id="KW-1185">Reference proteome</keyword>
<reference evidence="1 2" key="1">
    <citation type="submission" date="2024-12" db="EMBL/GenBank/DDBJ databases">
        <title>Forecasting of Potato common scab and diversities of Pathogenic streptomyces spp. in china.</title>
        <authorList>
            <person name="Handique U."/>
            <person name="Wu J."/>
        </authorList>
    </citation>
    <scope>NUCLEOTIDE SEQUENCE [LARGE SCALE GENOMIC DNA]</scope>
    <source>
        <strain evidence="1 2">ZRIMU1585</strain>
    </source>
</reference>
<sequence length="77" mass="9092">REIIELFFGGAEFSSPSVLFFQVDKEQISDYFFVELKENKIEDGFIELKNLIDKSVEAIKDITPENKQNYQQIFHML</sequence>
<organism evidence="1 2">
    <name type="scientific">Streptomyces galilaeus</name>
    <dbReference type="NCBI Taxonomy" id="33899"/>
    <lineage>
        <taxon>Bacteria</taxon>
        <taxon>Bacillati</taxon>
        <taxon>Actinomycetota</taxon>
        <taxon>Actinomycetes</taxon>
        <taxon>Kitasatosporales</taxon>
        <taxon>Streptomycetaceae</taxon>
        <taxon>Streptomyces</taxon>
    </lineage>
</organism>
<feature type="non-terminal residue" evidence="1">
    <location>
        <position position="1"/>
    </location>
</feature>
<proteinExistence type="predicted"/>
<evidence type="ECO:0000313" key="2">
    <source>
        <dbReference type="Proteomes" id="UP001631993"/>
    </source>
</evidence>
<name>A0ABW9J168_STRGJ</name>
<dbReference type="Proteomes" id="UP001631993">
    <property type="component" value="Unassembled WGS sequence"/>
</dbReference>
<accession>A0ABW9J168</accession>
<comment type="caution">
    <text evidence="1">The sequence shown here is derived from an EMBL/GenBank/DDBJ whole genome shotgun (WGS) entry which is preliminary data.</text>
</comment>
<dbReference type="EMBL" id="JBJVNE010000750">
    <property type="protein sequence ID" value="MFM9654017.1"/>
    <property type="molecule type" value="Genomic_DNA"/>
</dbReference>
<protein>
    <submittedName>
        <fullName evidence="1">Uncharacterized protein</fullName>
    </submittedName>
</protein>
<evidence type="ECO:0000313" key="1">
    <source>
        <dbReference type="EMBL" id="MFM9654017.1"/>
    </source>
</evidence>